<reference evidence="5 6" key="1">
    <citation type="submission" date="2024-04" db="EMBL/GenBank/DDBJ databases">
        <title>Human intestinal bacterial collection.</title>
        <authorList>
            <person name="Pauvert C."/>
            <person name="Hitch T.C.A."/>
            <person name="Clavel T."/>
        </authorList>
    </citation>
    <scope>NUCLEOTIDE SEQUENCE [LARGE SCALE GENOMIC DNA]</scope>
    <source>
        <strain evidence="5 6">CLA-AA-H249</strain>
    </source>
</reference>
<evidence type="ECO:0000256" key="3">
    <source>
        <dbReference type="SAM" id="Phobius"/>
    </source>
</evidence>
<dbReference type="Proteomes" id="UP001482154">
    <property type="component" value="Unassembled WGS sequence"/>
</dbReference>
<keyword evidence="1" id="KW-0732">Signal</keyword>
<dbReference type="GO" id="GO:0016787">
    <property type="term" value="F:hydrolase activity"/>
    <property type="evidence" value="ECO:0007669"/>
    <property type="project" value="UniProtKB-KW"/>
</dbReference>
<protein>
    <submittedName>
        <fullName evidence="5">M23 family metallopeptidase</fullName>
        <ecNumber evidence="5">3.4.-.-</ecNumber>
    </submittedName>
</protein>
<evidence type="ECO:0000256" key="2">
    <source>
        <dbReference type="SAM" id="MobiDB-lite"/>
    </source>
</evidence>
<dbReference type="Gene3D" id="2.70.70.10">
    <property type="entry name" value="Glucose Permease (Domain IIA)"/>
    <property type="match status" value="1"/>
</dbReference>
<sequence length="233" mass="26482">MRKNNKETPFQLRKYYGIMIVVFTLFLGIMAYYSATFRQKRNQAKQEIKLEERSIGANNSATNKTTQTTKTTTAQAKEKTKTANAQAKRTMNKSVTYNGTSKLTWPVKGNIILPYSVNSTIYFESLDQYRINKGILIEAKEGTEVKAVKQSKVREIRKSAEYGQTVLMDLGNDYTVLYGQLKDIKVKEGTLVNAGDVIAKVAEPTSYYSLEGTNLYFQMEKNKKSVDPLKYLE</sequence>
<keyword evidence="6" id="KW-1185">Reference proteome</keyword>
<dbReference type="Pfam" id="PF01551">
    <property type="entry name" value="Peptidase_M23"/>
    <property type="match status" value="1"/>
</dbReference>
<dbReference type="SUPFAM" id="SSF51261">
    <property type="entry name" value="Duplicated hybrid motif"/>
    <property type="match status" value="1"/>
</dbReference>
<keyword evidence="3" id="KW-0812">Transmembrane</keyword>
<gene>
    <name evidence="5" type="ORF">AAAU51_02465</name>
</gene>
<feature type="transmembrane region" description="Helical" evidence="3">
    <location>
        <begin position="15"/>
        <end position="35"/>
    </location>
</feature>
<keyword evidence="3" id="KW-0472">Membrane</keyword>
<dbReference type="InterPro" id="IPR011055">
    <property type="entry name" value="Dup_hybrid_motif"/>
</dbReference>
<evidence type="ECO:0000313" key="6">
    <source>
        <dbReference type="Proteomes" id="UP001482154"/>
    </source>
</evidence>
<name>A0ABV1IS44_9FIRM</name>
<keyword evidence="3" id="KW-1133">Transmembrane helix</keyword>
<dbReference type="PANTHER" id="PTHR21666">
    <property type="entry name" value="PEPTIDASE-RELATED"/>
    <property type="match status" value="1"/>
</dbReference>
<dbReference type="EC" id="3.4.-.-" evidence="5"/>
<evidence type="ECO:0000259" key="4">
    <source>
        <dbReference type="Pfam" id="PF01551"/>
    </source>
</evidence>
<feature type="region of interest" description="Disordered" evidence="2">
    <location>
        <begin position="51"/>
        <end position="88"/>
    </location>
</feature>
<feature type="domain" description="M23ase beta-sheet core" evidence="4">
    <location>
        <begin position="131"/>
        <end position="228"/>
    </location>
</feature>
<evidence type="ECO:0000313" key="5">
    <source>
        <dbReference type="EMBL" id="MEQ2710040.1"/>
    </source>
</evidence>
<organism evidence="5 6">
    <name type="scientific">Anaerostipes amylophilus</name>
    <dbReference type="NCBI Taxonomy" id="2981779"/>
    <lineage>
        <taxon>Bacteria</taxon>
        <taxon>Bacillati</taxon>
        <taxon>Bacillota</taxon>
        <taxon>Clostridia</taxon>
        <taxon>Lachnospirales</taxon>
        <taxon>Lachnospiraceae</taxon>
        <taxon>Anaerostipes</taxon>
    </lineage>
</organism>
<evidence type="ECO:0000256" key="1">
    <source>
        <dbReference type="ARBA" id="ARBA00022729"/>
    </source>
</evidence>
<proteinExistence type="predicted"/>
<dbReference type="RefSeq" id="WP_242852074.1">
    <property type="nucleotide sequence ID" value="NZ_JAOQJG010000001.1"/>
</dbReference>
<dbReference type="InterPro" id="IPR050570">
    <property type="entry name" value="Cell_wall_metabolism_enzyme"/>
</dbReference>
<dbReference type="EMBL" id="JBBNIN010000003">
    <property type="protein sequence ID" value="MEQ2710040.1"/>
    <property type="molecule type" value="Genomic_DNA"/>
</dbReference>
<dbReference type="CDD" id="cd12797">
    <property type="entry name" value="M23_peptidase"/>
    <property type="match status" value="1"/>
</dbReference>
<dbReference type="PANTHER" id="PTHR21666:SF289">
    <property type="entry name" value="L-ALA--D-GLU ENDOPEPTIDASE"/>
    <property type="match status" value="1"/>
</dbReference>
<dbReference type="InterPro" id="IPR016047">
    <property type="entry name" value="M23ase_b-sheet_dom"/>
</dbReference>
<keyword evidence="5" id="KW-0378">Hydrolase</keyword>
<accession>A0ABV1IS44</accession>
<feature type="compositionally biased region" description="Low complexity" evidence="2">
    <location>
        <begin position="57"/>
        <end position="75"/>
    </location>
</feature>
<comment type="caution">
    <text evidence="5">The sequence shown here is derived from an EMBL/GenBank/DDBJ whole genome shotgun (WGS) entry which is preliminary data.</text>
</comment>